<accession>A0AC61L0V9</accession>
<dbReference type="Proteomes" id="UP000248329">
    <property type="component" value="Unassembled WGS sequence"/>
</dbReference>
<gene>
    <name evidence="1" type="ORF">C4B59_11745</name>
</gene>
<evidence type="ECO:0000313" key="2">
    <source>
        <dbReference type="Proteomes" id="UP000248329"/>
    </source>
</evidence>
<dbReference type="EMBL" id="PQXF01000026">
    <property type="protein sequence ID" value="PXF59325.1"/>
    <property type="molecule type" value="Genomic_DNA"/>
</dbReference>
<protein>
    <submittedName>
        <fullName evidence="1">Uncharacterized protein</fullName>
    </submittedName>
</protein>
<reference evidence="1" key="1">
    <citation type="submission" date="2018-01" db="EMBL/GenBank/DDBJ databases">
        <authorList>
            <person name="Krukenberg V."/>
        </authorList>
    </citation>
    <scope>NUCLEOTIDE SEQUENCE</scope>
    <source>
        <strain evidence="1">E20ANME2</strain>
    </source>
</reference>
<proteinExistence type="predicted"/>
<evidence type="ECO:0000313" key="1">
    <source>
        <dbReference type="EMBL" id="PXF59325.1"/>
    </source>
</evidence>
<organism evidence="1 2">
    <name type="scientific">Candidatus Methanogaster sp</name>
    <dbReference type="NCBI Taxonomy" id="3386292"/>
    <lineage>
        <taxon>Archaea</taxon>
        <taxon>Methanobacteriati</taxon>
        <taxon>Methanobacteriota</taxon>
        <taxon>Stenosarchaea group</taxon>
        <taxon>Methanomicrobia</taxon>
        <taxon>Methanosarcinales</taxon>
        <taxon>ANME-2 cluster</taxon>
        <taxon>Candidatus Methanogasteraceae</taxon>
        <taxon>Candidatus Methanogaster</taxon>
    </lineage>
</organism>
<name>A0AC61L0V9_9EURY</name>
<comment type="caution">
    <text evidence="1">The sequence shown here is derived from an EMBL/GenBank/DDBJ whole genome shotgun (WGS) entry which is preliminary data.</text>
</comment>
<sequence length="122" mass="14039">MPHKCTNCEHIFEDGSVDILNGCPNCGWNKFLYVPAKSVTETETDAEDIDTPMQSDKVEEEKETVPDMEVESIRILEKGSYELNLESLLEREEIIMSMKEDGRYLVHLPSIFEKGKKDRDEP</sequence>